<keyword evidence="3" id="KW-0813">Transport</keyword>
<name>A0A9X4M9J3_9CYAN</name>
<dbReference type="Pfam" id="PF00005">
    <property type="entry name" value="ABC_tran"/>
    <property type="match status" value="1"/>
</dbReference>
<dbReference type="InterPro" id="IPR003439">
    <property type="entry name" value="ABC_transporter-like_ATP-bd"/>
</dbReference>
<sequence length="278" mass="30586">MSNIFTASLSNGTLSNGNLTGSDLPLLSVQNLHKQYQTRRASLTAFADISLNVGLGEVVCLLGASGCGKSSLLAAIAGLQQADRGEIYLQGDRLQSSHPQVGMVFQDPCLLPWLNVAQNIAFGLKLKQMPKLTKPELRNRISEAIAQVGLQGFERSYPHQLSGGMAQRVSLARTLARRPQLLLLDEPFSALDAITRLDMQNLLLQIISQQQTTVLMVTHDIDEALLVGDRVLLMAHHHIHQEWSITQPKPRVQQAHLLSEIRFEILESLSTVMGSPYL</sequence>
<organism evidence="7 8">
    <name type="scientific">Pseudanabaena catenata USMAC16</name>
    <dbReference type="NCBI Taxonomy" id="1855837"/>
    <lineage>
        <taxon>Bacteria</taxon>
        <taxon>Bacillati</taxon>
        <taxon>Cyanobacteriota</taxon>
        <taxon>Cyanophyceae</taxon>
        <taxon>Pseudanabaenales</taxon>
        <taxon>Pseudanabaenaceae</taxon>
        <taxon>Pseudanabaena</taxon>
    </lineage>
</organism>
<dbReference type="EMBL" id="VBTY01000013">
    <property type="protein sequence ID" value="MDG3493526.1"/>
    <property type="molecule type" value="Genomic_DNA"/>
</dbReference>
<evidence type="ECO:0000256" key="4">
    <source>
        <dbReference type="ARBA" id="ARBA00022741"/>
    </source>
</evidence>
<dbReference type="PANTHER" id="PTHR42788:SF19">
    <property type="entry name" value="ALIPHATIC SULFONATES IMPORT ATP-BINDING PROTEIN SSUB 2"/>
    <property type="match status" value="1"/>
</dbReference>
<evidence type="ECO:0000256" key="2">
    <source>
        <dbReference type="ARBA" id="ARBA00009440"/>
    </source>
</evidence>
<dbReference type="AlphaFoldDB" id="A0A9X4M9J3"/>
<gene>
    <name evidence="7" type="ORF">FEV09_03045</name>
</gene>
<keyword evidence="8" id="KW-1185">Reference proteome</keyword>
<evidence type="ECO:0000313" key="7">
    <source>
        <dbReference type="EMBL" id="MDG3493526.1"/>
    </source>
</evidence>
<dbReference type="PROSITE" id="PS00211">
    <property type="entry name" value="ABC_TRANSPORTER_1"/>
    <property type="match status" value="1"/>
</dbReference>
<evidence type="ECO:0000256" key="5">
    <source>
        <dbReference type="ARBA" id="ARBA00022840"/>
    </source>
</evidence>
<accession>A0A9X4M9J3</accession>
<dbReference type="CDD" id="cd03293">
    <property type="entry name" value="ABC_NrtD_SsuB_transporters"/>
    <property type="match status" value="1"/>
</dbReference>
<feature type="domain" description="ABC transporter" evidence="6">
    <location>
        <begin position="27"/>
        <end position="261"/>
    </location>
</feature>
<dbReference type="Gene3D" id="3.40.50.300">
    <property type="entry name" value="P-loop containing nucleotide triphosphate hydrolases"/>
    <property type="match status" value="1"/>
</dbReference>
<dbReference type="GO" id="GO:0016887">
    <property type="term" value="F:ATP hydrolysis activity"/>
    <property type="evidence" value="ECO:0007669"/>
    <property type="project" value="InterPro"/>
</dbReference>
<dbReference type="InterPro" id="IPR027417">
    <property type="entry name" value="P-loop_NTPase"/>
</dbReference>
<dbReference type="PANTHER" id="PTHR42788">
    <property type="entry name" value="TAURINE IMPORT ATP-BINDING PROTEIN-RELATED"/>
    <property type="match status" value="1"/>
</dbReference>
<dbReference type="SUPFAM" id="SSF52540">
    <property type="entry name" value="P-loop containing nucleoside triphosphate hydrolases"/>
    <property type="match status" value="1"/>
</dbReference>
<reference evidence="7" key="1">
    <citation type="submission" date="2019-05" db="EMBL/GenBank/DDBJ databases">
        <title>Whole genome sequencing of Pseudanabaena catenata USMAC16.</title>
        <authorList>
            <person name="Khan Z."/>
            <person name="Omar W.M."/>
            <person name="Convey P."/>
            <person name="Merican F."/>
            <person name="Najimudin N."/>
        </authorList>
    </citation>
    <scope>NUCLEOTIDE SEQUENCE</scope>
    <source>
        <strain evidence="7">USMAC16</strain>
    </source>
</reference>
<dbReference type="Proteomes" id="UP001152872">
    <property type="component" value="Unassembled WGS sequence"/>
</dbReference>
<keyword evidence="4" id="KW-0547">Nucleotide-binding</keyword>
<dbReference type="RefSeq" id="WP_009625564.1">
    <property type="nucleotide sequence ID" value="NZ_VBTY01000013.1"/>
</dbReference>
<evidence type="ECO:0000313" key="8">
    <source>
        <dbReference type="Proteomes" id="UP001152872"/>
    </source>
</evidence>
<dbReference type="GO" id="GO:0005886">
    <property type="term" value="C:plasma membrane"/>
    <property type="evidence" value="ECO:0007669"/>
    <property type="project" value="UniProtKB-SubCell"/>
</dbReference>
<dbReference type="GO" id="GO:0005524">
    <property type="term" value="F:ATP binding"/>
    <property type="evidence" value="ECO:0007669"/>
    <property type="project" value="UniProtKB-KW"/>
</dbReference>
<comment type="subcellular location">
    <subcellularLocation>
        <location evidence="1">Cell inner membrane</location>
        <topology evidence="1">Peripheral membrane protein</topology>
    </subcellularLocation>
</comment>
<dbReference type="InterPro" id="IPR017871">
    <property type="entry name" value="ABC_transporter-like_CS"/>
</dbReference>
<dbReference type="InterPro" id="IPR003593">
    <property type="entry name" value="AAA+_ATPase"/>
</dbReference>
<comment type="similarity">
    <text evidence="2">Belongs to the ABC transporter superfamily. Nitrate/nitrite/cyanate uptake transporter (NitT) (TC 3.A.1.16) family.</text>
</comment>
<dbReference type="PROSITE" id="PS50893">
    <property type="entry name" value="ABC_TRANSPORTER_2"/>
    <property type="match status" value="1"/>
</dbReference>
<keyword evidence="5 7" id="KW-0067">ATP-binding</keyword>
<proteinExistence type="inferred from homology"/>
<comment type="caution">
    <text evidence="7">The sequence shown here is derived from an EMBL/GenBank/DDBJ whole genome shotgun (WGS) entry which is preliminary data.</text>
</comment>
<evidence type="ECO:0000259" key="6">
    <source>
        <dbReference type="PROSITE" id="PS50893"/>
    </source>
</evidence>
<evidence type="ECO:0000256" key="1">
    <source>
        <dbReference type="ARBA" id="ARBA00004417"/>
    </source>
</evidence>
<evidence type="ECO:0000256" key="3">
    <source>
        <dbReference type="ARBA" id="ARBA00022448"/>
    </source>
</evidence>
<dbReference type="InterPro" id="IPR050166">
    <property type="entry name" value="ABC_transporter_ATP-bind"/>
</dbReference>
<dbReference type="SMART" id="SM00382">
    <property type="entry name" value="AAA"/>
    <property type="match status" value="1"/>
</dbReference>
<protein>
    <submittedName>
        <fullName evidence="7">ABC transporter ATP-binding protein</fullName>
    </submittedName>
</protein>